<keyword evidence="3" id="KW-1185">Reference proteome</keyword>
<keyword evidence="1" id="KW-0812">Transmembrane</keyword>
<proteinExistence type="predicted"/>
<name>A0A833M9H9_9FIRM</name>
<evidence type="ECO:0000256" key="1">
    <source>
        <dbReference type="SAM" id="Phobius"/>
    </source>
</evidence>
<dbReference type="Proteomes" id="UP000465601">
    <property type="component" value="Unassembled WGS sequence"/>
</dbReference>
<gene>
    <name evidence="2" type="ORF">F8153_00445</name>
</gene>
<dbReference type="RefSeq" id="WP_151864372.1">
    <property type="nucleotide sequence ID" value="NZ_WBZB01000002.1"/>
</dbReference>
<organism evidence="2 3">
    <name type="scientific">Alkaliphilus serpentinus</name>
    <dbReference type="NCBI Taxonomy" id="1482731"/>
    <lineage>
        <taxon>Bacteria</taxon>
        <taxon>Bacillati</taxon>
        <taxon>Bacillota</taxon>
        <taxon>Clostridia</taxon>
        <taxon>Peptostreptococcales</taxon>
        <taxon>Natronincolaceae</taxon>
        <taxon>Alkaliphilus</taxon>
    </lineage>
</organism>
<dbReference type="OrthoDB" id="2381664at2"/>
<evidence type="ECO:0000313" key="3">
    <source>
        <dbReference type="Proteomes" id="UP000465601"/>
    </source>
</evidence>
<sequence>MFKQQRRRIYTSVIVIGLIIFIAQFVYGNQVDPGSTEDPIVTQSYVEQRIQQLRFYVDEKLKEIPNTSVVDDNETNSSSTYVVVELKAGESVIAGAGTEIIVRSGKVLAKDSPSGGLSDVTGAVDIKKDQVVPANHLIIIPRDDGRGVKAEKNSFLLIRGAYQITK</sequence>
<dbReference type="EMBL" id="WBZB01000002">
    <property type="protein sequence ID" value="KAB3533555.1"/>
    <property type="molecule type" value="Genomic_DNA"/>
</dbReference>
<keyword evidence="1" id="KW-0472">Membrane</keyword>
<evidence type="ECO:0000313" key="2">
    <source>
        <dbReference type="EMBL" id="KAB3533555.1"/>
    </source>
</evidence>
<dbReference type="AlphaFoldDB" id="A0A833M9H9"/>
<reference evidence="2 3" key="1">
    <citation type="submission" date="2019-10" db="EMBL/GenBank/DDBJ databases">
        <title>Alkaliphilus serpentinus sp. nov. and Alkaliphilus pronyensis sp. nov., two novel anaerobic alkaliphilic species isolated from the serpentinized-hosted hydrothermal field of the Prony Bay (New Caledonia).</title>
        <authorList>
            <person name="Postec A."/>
        </authorList>
    </citation>
    <scope>NUCLEOTIDE SEQUENCE [LARGE SCALE GENOMIC DNA]</scope>
    <source>
        <strain evidence="2 3">LacT</strain>
    </source>
</reference>
<protein>
    <submittedName>
        <fullName evidence="2">Uncharacterized protein</fullName>
    </submittedName>
</protein>
<comment type="caution">
    <text evidence="2">The sequence shown here is derived from an EMBL/GenBank/DDBJ whole genome shotgun (WGS) entry which is preliminary data.</text>
</comment>
<accession>A0A833M9H9</accession>
<feature type="transmembrane region" description="Helical" evidence="1">
    <location>
        <begin position="9"/>
        <end position="27"/>
    </location>
</feature>
<keyword evidence="1" id="KW-1133">Transmembrane helix</keyword>